<accession>A0A9W3BE16</accession>
<gene>
    <name evidence="2" type="primary">LOC106063508</name>
</gene>
<reference evidence="2" key="1">
    <citation type="submission" date="2025-08" db="UniProtKB">
        <authorList>
            <consortium name="RefSeq"/>
        </authorList>
    </citation>
    <scope>IDENTIFICATION</scope>
</reference>
<organism evidence="1 2">
    <name type="scientific">Biomphalaria glabrata</name>
    <name type="common">Bloodfluke planorb</name>
    <name type="synonym">Freshwater snail</name>
    <dbReference type="NCBI Taxonomy" id="6526"/>
    <lineage>
        <taxon>Eukaryota</taxon>
        <taxon>Metazoa</taxon>
        <taxon>Spiralia</taxon>
        <taxon>Lophotrochozoa</taxon>
        <taxon>Mollusca</taxon>
        <taxon>Gastropoda</taxon>
        <taxon>Heterobranchia</taxon>
        <taxon>Euthyneura</taxon>
        <taxon>Panpulmonata</taxon>
        <taxon>Hygrophila</taxon>
        <taxon>Lymnaeoidea</taxon>
        <taxon>Planorbidae</taxon>
        <taxon>Biomphalaria</taxon>
    </lineage>
</organism>
<sequence>MPSMSVHSNHFNNNKYTQTFGLGFPWMLIECWADEMFVVFIESRHSTTDCHTQTRSLHSDSCSHLYGAHETQVLENGEVDLKTYLNNCKKNPGHTNFISLDQFNITHLPEGFNDEDLYRFTRALADLTVRVSVQMISPLRPQFLPGTSVPYPFCNQGGVTSLRTGTGVMSSVEKYSSGLRSDRCWHWKNATHCWCKDCQRSSSPSNVWWEIVVETAAHVVYNDTEASHTSLRLFYDTDKSLVVTLDTVTALFVNVERDTCALNCATCNKDLGDQLEKVKKTFFNLLSDVYIKYRKSRDENKLAIIVSHPHGCPKQVSIGHWLKKHLDNNKEYLKFTYTASTCPGSSGAIVYCVGYGSWWRYHLIHSGTKGREENYSGMSSVSI</sequence>
<evidence type="ECO:0000313" key="2">
    <source>
        <dbReference type="RefSeq" id="XP_055897668.1"/>
    </source>
</evidence>
<dbReference type="Proteomes" id="UP001165740">
    <property type="component" value="Chromosome 9"/>
</dbReference>
<evidence type="ECO:0000313" key="1">
    <source>
        <dbReference type="Proteomes" id="UP001165740"/>
    </source>
</evidence>
<dbReference type="RefSeq" id="XP_055897668.1">
    <property type="nucleotide sequence ID" value="XM_056041693.1"/>
</dbReference>
<dbReference type="OrthoDB" id="6045352at2759"/>
<dbReference type="GeneID" id="106063508"/>
<dbReference type="AlphaFoldDB" id="A0A9W3BE16"/>
<proteinExistence type="predicted"/>
<name>A0A9W3BE16_BIOGL</name>
<keyword evidence="1" id="KW-1185">Reference proteome</keyword>
<protein>
    <submittedName>
        <fullName evidence="2">Uncharacterized protein LOC106063508 isoform X1</fullName>
    </submittedName>
</protein>